<dbReference type="EC" id="1.17.4.1" evidence="3 14"/>
<evidence type="ECO:0000256" key="8">
    <source>
        <dbReference type="ARBA" id="ARBA00023002"/>
    </source>
</evidence>
<dbReference type="AlphaFoldDB" id="A0A1F7Y563"/>
<dbReference type="NCBIfam" id="NF006417">
    <property type="entry name" value="PRK08665.1"/>
    <property type="match status" value="1"/>
</dbReference>
<dbReference type="InterPro" id="IPR008926">
    <property type="entry name" value="RNR_R1-su_N"/>
</dbReference>
<dbReference type="SUPFAM" id="SSF48168">
    <property type="entry name" value="R1 subunit of ribonucleotide reductase, N-terminal domain"/>
    <property type="match status" value="1"/>
</dbReference>
<evidence type="ECO:0000259" key="16">
    <source>
        <dbReference type="Pfam" id="PF02867"/>
    </source>
</evidence>
<evidence type="ECO:0000256" key="5">
    <source>
        <dbReference type="ARBA" id="ARBA00022628"/>
    </source>
</evidence>
<evidence type="ECO:0000256" key="7">
    <source>
        <dbReference type="ARBA" id="ARBA00022741"/>
    </source>
</evidence>
<evidence type="ECO:0000259" key="17">
    <source>
        <dbReference type="Pfam" id="PF12637"/>
    </source>
</evidence>
<dbReference type="NCBIfam" id="TIGR02504">
    <property type="entry name" value="NrdJ_Z"/>
    <property type="match status" value="1"/>
</dbReference>
<dbReference type="GO" id="GO:0005524">
    <property type="term" value="F:ATP binding"/>
    <property type="evidence" value="ECO:0007669"/>
    <property type="project" value="InterPro"/>
</dbReference>
<comment type="catalytic activity">
    <reaction evidence="13 14">
        <text>a 2'-deoxyribonucleoside 5'-diphosphate + [thioredoxin]-disulfide + H2O = a ribonucleoside 5'-diphosphate + [thioredoxin]-dithiol</text>
        <dbReference type="Rhea" id="RHEA:23252"/>
        <dbReference type="Rhea" id="RHEA-COMP:10698"/>
        <dbReference type="Rhea" id="RHEA-COMP:10700"/>
        <dbReference type="ChEBI" id="CHEBI:15377"/>
        <dbReference type="ChEBI" id="CHEBI:29950"/>
        <dbReference type="ChEBI" id="CHEBI:50058"/>
        <dbReference type="ChEBI" id="CHEBI:57930"/>
        <dbReference type="ChEBI" id="CHEBI:73316"/>
        <dbReference type="EC" id="1.17.4.1"/>
    </reaction>
</comment>
<dbReference type="SUPFAM" id="SSF51998">
    <property type="entry name" value="PFL-like glycyl radical enzymes"/>
    <property type="match status" value="1"/>
</dbReference>
<keyword evidence="6 14" id="KW-0237">DNA synthesis</keyword>
<dbReference type="InterPro" id="IPR050862">
    <property type="entry name" value="RdRp_reductase_class-2"/>
</dbReference>
<sequence length="896" mass="98403">MPRRKIKKSKNGNFPTNGQKLSLEDVVVPSYEEIIGDIEKKIGTRPSRPKDLPKGIWTEQSLRVLQERYLRKNDDGVVLETPEDMCWRIAWDIASAEARWGAKRTDVLKTAKEFYRLLVTHEFLPNSPTLMNAGTGNGLQYSACFVLPVEDSLIGIFDAIKYQALIHQTGGGTGFAFSRLRPHGSVVKSSKGTASGPVSFMRVFDAATNEIKQGGKRRGANMGILRVDHPDILEFIHCKEEGGITNFNISVTITDAFMEAYEKDTDYDLVDPRSGKITGQLNARKVFDEIADGAWRTGDPGLVFIDRINASTANPVPPLGPVESTNPCGEQPLYPYDSCNLGSIFLTYFVKDGKNDRSLPAGRQVDWERLRYVARLSVRFLDDVIEMNPYPLDAIRKISLAIRRIGLGVGGWADMLIDLEIPYDSEEALALGEKIMKVIQEEAIAETKKLAKLRGAFPMFPVSIYKDEEPRRNSTVTTIAPTGTISIIAGASSGIEPIFAIAFQHIVKDRHLDRTLTFLNPKFEEIAKARGLFTEEIKEKVAEHGVIRDIEEIPEDVRQTFGTAHEIHHDWHIKHQAVFQKYTENAVSKTINMANSVSVDEIKKAYLLAWKTDCKGITVFRDGCKDAQVLNLGVNGKKKEEVYEAKEPTQIRPFVIQGATYKLNTPVGQAFVTINKDVGGEPLEVFINVGKAGSDVTAMAEALGRLISTSLRFRGSVSRTERAEEIARQLAGIGGRRSVGFGPNKVLSLPDAVAMAISTHFGFRVNGFMQIANSDGVHENGKIENGVSKLMPIEAQSDLAGAVMSAQFPAQQDLALRGDDHTTASAESHLTSVPSDRSLDGFNAHGTNDITNGQLSLESSDAAHKTAGDICPSCGASSFVYQEGCAKCYSCGHSEC</sequence>
<dbReference type="InterPro" id="IPR013509">
    <property type="entry name" value="RNR_lsu_N"/>
</dbReference>
<comment type="caution">
    <text evidence="18">The sequence shown here is derived from an EMBL/GenBank/DDBJ whole genome shotgun (WGS) entry which is preliminary data.</text>
</comment>
<feature type="domain" description="Ribonucleotide reductase large subunit C-terminal" evidence="16">
    <location>
        <begin position="142"/>
        <end position="619"/>
    </location>
</feature>
<feature type="domain" description="Ribonucleotide reductase large subunit N-terminal" evidence="15">
    <location>
        <begin position="58"/>
        <end position="138"/>
    </location>
</feature>
<dbReference type="Gene3D" id="3.20.70.20">
    <property type="match status" value="1"/>
</dbReference>
<dbReference type="GO" id="GO:0071897">
    <property type="term" value="P:DNA biosynthetic process"/>
    <property type="evidence" value="ECO:0007669"/>
    <property type="project" value="UniProtKB-KW"/>
</dbReference>
<proteinExistence type="inferred from homology"/>
<dbReference type="GO" id="GO:0031419">
    <property type="term" value="F:cobalamin binding"/>
    <property type="evidence" value="ECO:0007669"/>
    <property type="project" value="UniProtKB-KW"/>
</dbReference>
<dbReference type="GO" id="GO:0009263">
    <property type="term" value="P:deoxyribonucleotide biosynthetic process"/>
    <property type="evidence" value="ECO:0007669"/>
    <property type="project" value="UniProtKB-KW"/>
</dbReference>
<evidence type="ECO:0000256" key="3">
    <source>
        <dbReference type="ARBA" id="ARBA00012274"/>
    </source>
</evidence>
<dbReference type="InterPro" id="IPR000788">
    <property type="entry name" value="RNR_lg_C"/>
</dbReference>
<evidence type="ECO:0000259" key="15">
    <source>
        <dbReference type="Pfam" id="PF00317"/>
    </source>
</evidence>
<dbReference type="InterPro" id="IPR024434">
    <property type="entry name" value="TSCPD_dom"/>
</dbReference>
<keyword evidence="9" id="KW-0215">Deoxyribonucleotide synthesis</keyword>
<evidence type="ECO:0000313" key="18">
    <source>
        <dbReference type="EMBL" id="OGM21778.1"/>
    </source>
</evidence>
<evidence type="ECO:0000256" key="10">
    <source>
        <dbReference type="ARBA" id="ARBA00023157"/>
    </source>
</evidence>
<evidence type="ECO:0000313" key="19">
    <source>
        <dbReference type="Proteomes" id="UP000178419"/>
    </source>
</evidence>
<dbReference type="EMBL" id="MGGE01000006">
    <property type="protein sequence ID" value="OGM21778.1"/>
    <property type="molecule type" value="Genomic_DNA"/>
</dbReference>
<dbReference type="Pfam" id="PF12637">
    <property type="entry name" value="TSCPD"/>
    <property type="match status" value="1"/>
</dbReference>
<dbReference type="CDD" id="cd02888">
    <property type="entry name" value="RNR_II_dimer"/>
    <property type="match status" value="1"/>
</dbReference>
<keyword evidence="7 14" id="KW-0547">Nucleotide-binding</keyword>
<evidence type="ECO:0000256" key="14">
    <source>
        <dbReference type="RuleBase" id="RU364064"/>
    </source>
</evidence>
<dbReference type="InterPro" id="IPR013344">
    <property type="entry name" value="RNR_NrdJ/NrdZ"/>
</dbReference>
<comment type="function">
    <text evidence="12 14">Catalyzes the reduction of ribonucleotides to deoxyribonucleotides. May function to provide a pool of deoxyribonucleotide precursors for DNA repair during oxygen limitation and/or for immediate growth after restoration of oxygen.</text>
</comment>
<evidence type="ECO:0000256" key="2">
    <source>
        <dbReference type="ARBA" id="ARBA00007405"/>
    </source>
</evidence>
<dbReference type="Pfam" id="PF02867">
    <property type="entry name" value="Ribonuc_red_lgC"/>
    <property type="match status" value="1"/>
</dbReference>
<evidence type="ECO:0000256" key="1">
    <source>
        <dbReference type="ARBA" id="ARBA00001922"/>
    </source>
</evidence>
<dbReference type="Pfam" id="PF00317">
    <property type="entry name" value="Ribonuc_red_lgN"/>
    <property type="match status" value="1"/>
</dbReference>
<gene>
    <name evidence="18" type="ORF">A2714_04390</name>
</gene>
<evidence type="ECO:0000256" key="12">
    <source>
        <dbReference type="ARBA" id="ARBA00025437"/>
    </source>
</evidence>
<keyword evidence="8 14" id="KW-0560">Oxidoreductase</keyword>
<keyword evidence="10" id="KW-1015">Disulfide bond</keyword>
<protein>
    <recommendedName>
        <fullName evidence="4 14">Vitamin B12-dependent ribonucleotide reductase</fullName>
        <ecNumber evidence="3 14">1.17.4.1</ecNumber>
    </recommendedName>
</protein>
<evidence type="ECO:0000256" key="6">
    <source>
        <dbReference type="ARBA" id="ARBA00022634"/>
    </source>
</evidence>
<dbReference type="PANTHER" id="PTHR43371">
    <property type="entry name" value="VITAMIN B12-DEPENDENT RIBONUCLEOTIDE REDUCTASE"/>
    <property type="match status" value="1"/>
</dbReference>
<accession>A0A1F7Y563</accession>
<evidence type="ECO:0000256" key="13">
    <source>
        <dbReference type="ARBA" id="ARBA00047754"/>
    </source>
</evidence>
<dbReference type="Proteomes" id="UP000178419">
    <property type="component" value="Unassembled WGS sequence"/>
</dbReference>
<feature type="domain" description="TSCPD" evidence="17">
    <location>
        <begin position="667"/>
        <end position="760"/>
    </location>
</feature>
<comment type="similarity">
    <text evidence="2 14">Belongs to the ribonucleoside diphosphate reductase class-2 family.</text>
</comment>
<dbReference type="PANTHER" id="PTHR43371:SF1">
    <property type="entry name" value="RIBONUCLEOSIDE-DIPHOSPHATE REDUCTASE"/>
    <property type="match status" value="1"/>
</dbReference>
<evidence type="ECO:0000256" key="11">
    <source>
        <dbReference type="ARBA" id="ARBA00023285"/>
    </source>
</evidence>
<name>A0A1F7Y563_9BACT</name>
<dbReference type="PRINTS" id="PR01183">
    <property type="entry name" value="RIBORDTASEM1"/>
</dbReference>
<evidence type="ECO:0000256" key="4">
    <source>
        <dbReference type="ARBA" id="ARBA00014409"/>
    </source>
</evidence>
<keyword evidence="5 14" id="KW-0846">Cobalamin</keyword>
<reference evidence="18 19" key="1">
    <citation type="journal article" date="2016" name="Nat. Commun.">
        <title>Thousands of microbial genomes shed light on interconnected biogeochemical processes in an aquifer system.</title>
        <authorList>
            <person name="Anantharaman K."/>
            <person name="Brown C.T."/>
            <person name="Hug L.A."/>
            <person name="Sharon I."/>
            <person name="Castelle C.J."/>
            <person name="Probst A.J."/>
            <person name="Thomas B.C."/>
            <person name="Singh A."/>
            <person name="Wilkins M.J."/>
            <person name="Karaoz U."/>
            <person name="Brodie E.L."/>
            <person name="Williams K.H."/>
            <person name="Hubbard S.S."/>
            <person name="Banfield J.F."/>
        </authorList>
    </citation>
    <scope>NUCLEOTIDE SEQUENCE [LARGE SCALE GENOMIC DNA]</scope>
</reference>
<dbReference type="UniPathway" id="UPA00326"/>
<evidence type="ECO:0000256" key="9">
    <source>
        <dbReference type="ARBA" id="ARBA00023116"/>
    </source>
</evidence>
<dbReference type="GO" id="GO:0004748">
    <property type="term" value="F:ribonucleoside-diphosphate reductase activity, thioredoxin disulfide as acceptor"/>
    <property type="evidence" value="ECO:0007669"/>
    <property type="project" value="UniProtKB-EC"/>
</dbReference>
<comment type="cofactor">
    <cofactor evidence="1 14">
        <name>adenosylcob(III)alamin</name>
        <dbReference type="ChEBI" id="CHEBI:18408"/>
    </cofactor>
</comment>
<organism evidence="18 19">
    <name type="scientific">Candidatus Woesebacteria bacterium RIFCSPHIGHO2_01_FULL_38_9</name>
    <dbReference type="NCBI Taxonomy" id="1802492"/>
    <lineage>
        <taxon>Bacteria</taxon>
        <taxon>Candidatus Woeseibacteriota</taxon>
    </lineage>
</organism>
<keyword evidence="11 14" id="KW-0170">Cobalt</keyword>